<keyword evidence="2" id="KW-1185">Reference proteome</keyword>
<protein>
    <submittedName>
        <fullName evidence="1">Uncharacterized protein</fullName>
    </submittedName>
</protein>
<evidence type="ECO:0000313" key="2">
    <source>
        <dbReference type="Proteomes" id="UP001201812"/>
    </source>
</evidence>
<organism evidence="1 2">
    <name type="scientific">Ditylenchus destructor</name>
    <dbReference type="NCBI Taxonomy" id="166010"/>
    <lineage>
        <taxon>Eukaryota</taxon>
        <taxon>Metazoa</taxon>
        <taxon>Ecdysozoa</taxon>
        <taxon>Nematoda</taxon>
        <taxon>Chromadorea</taxon>
        <taxon>Rhabditida</taxon>
        <taxon>Tylenchina</taxon>
        <taxon>Tylenchomorpha</taxon>
        <taxon>Sphaerularioidea</taxon>
        <taxon>Anguinidae</taxon>
        <taxon>Anguininae</taxon>
        <taxon>Ditylenchus</taxon>
    </lineage>
</organism>
<reference evidence="1" key="1">
    <citation type="submission" date="2022-01" db="EMBL/GenBank/DDBJ databases">
        <title>Genome Sequence Resource for Two Populations of Ditylenchus destructor, the Migratory Endoparasitic Phytonematode.</title>
        <authorList>
            <person name="Zhang H."/>
            <person name="Lin R."/>
            <person name="Xie B."/>
        </authorList>
    </citation>
    <scope>NUCLEOTIDE SEQUENCE</scope>
    <source>
        <strain evidence="1">BazhouSP</strain>
    </source>
</reference>
<accession>A0AAD4MV19</accession>
<comment type="caution">
    <text evidence="1">The sequence shown here is derived from an EMBL/GenBank/DDBJ whole genome shotgun (WGS) entry which is preliminary data.</text>
</comment>
<evidence type="ECO:0000313" key="1">
    <source>
        <dbReference type="EMBL" id="KAI1702244.1"/>
    </source>
</evidence>
<proteinExistence type="predicted"/>
<dbReference type="AlphaFoldDB" id="A0AAD4MV19"/>
<dbReference type="Proteomes" id="UP001201812">
    <property type="component" value="Unassembled WGS sequence"/>
</dbReference>
<dbReference type="EMBL" id="JAKKPZ010000102">
    <property type="protein sequence ID" value="KAI1702244.1"/>
    <property type="molecule type" value="Genomic_DNA"/>
</dbReference>
<sequence>MLNHLRFINRRPDRVTLPGPRRVAIQCTTVHVLPLPWTLWQLLHNGAGRDRLCEIVSPDFLVHTYPPKSTPGSSNPAQILPGPATKVGKLRFFAVFATLRIQLPPAVSRHSRRRT</sequence>
<name>A0AAD4MV19_9BILA</name>
<gene>
    <name evidence="1" type="ORF">DdX_15582</name>
</gene>